<dbReference type="AlphaFoldDB" id="A0AAV7NI59"/>
<evidence type="ECO:0000313" key="3">
    <source>
        <dbReference type="Proteomes" id="UP001066276"/>
    </source>
</evidence>
<proteinExistence type="predicted"/>
<organism evidence="2 3">
    <name type="scientific">Pleurodeles waltl</name>
    <name type="common">Iberian ribbed newt</name>
    <dbReference type="NCBI Taxonomy" id="8319"/>
    <lineage>
        <taxon>Eukaryota</taxon>
        <taxon>Metazoa</taxon>
        <taxon>Chordata</taxon>
        <taxon>Craniata</taxon>
        <taxon>Vertebrata</taxon>
        <taxon>Euteleostomi</taxon>
        <taxon>Amphibia</taxon>
        <taxon>Batrachia</taxon>
        <taxon>Caudata</taxon>
        <taxon>Salamandroidea</taxon>
        <taxon>Salamandridae</taxon>
        <taxon>Pleurodelinae</taxon>
        <taxon>Pleurodeles</taxon>
    </lineage>
</organism>
<comment type="caution">
    <text evidence="2">The sequence shown here is derived from an EMBL/GenBank/DDBJ whole genome shotgun (WGS) entry which is preliminary data.</text>
</comment>
<gene>
    <name evidence="2" type="ORF">NDU88_003962</name>
</gene>
<name>A0AAV7NI59_PLEWA</name>
<reference evidence="2" key="1">
    <citation type="journal article" date="2022" name="bioRxiv">
        <title>Sequencing and chromosome-scale assembly of the giantPleurodeles waltlgenome.</title>
        <authorList>
            <person name="Brown T."/>
            <person name="Elewa A."/>
            <person name="Iarovenko S."/>
            <person name="Subramanian E."/>
            <person name="Araus A.J."/>
            <person name="Petzold A."/>
            <person name="Susuki M."/>
            <person name="Suzuki K.-i.T."/>
            <person name="Hayashi T."/>
            <person name="Toyoda A."/>
            <person name="Oliveira C."/>
            <person name="Osipova E."/>
            <person name="Leigh N.D."/>
            <person name="Simon A."/>
            <person name="Yun M.H."/>
        </authorList>
    </citation>
    <scope>NUCLEOTIDE SEQUENCE</scope>
    <source>
        <strain evidence="2">20211129_DDA</strain>
        <tissue evidence="2">Liver</tissue>
    </source>
</reference>
<feature type="region of interest" description="Disordered" evidence="1">
    <location>
        <begin position="29"/>
        <end position="48"/>
    </location>
</feature>
<protein>
    <submittedName>
        <fullName evidence="2">Uncharacterized protein</fullName>
    </submittedName>
</protein>
<dbReference type="EMBL" id="JANPWB010000012">
    <property type="protein sequence ID" value="KAJ1115740.1"/>
    <property type="molecule type" value="Genomic_DNA"/>
</dbReference>
<accession>A0AAV7NI59</accession>
<feature type="compositionally biased region" description="Basic and acidic residues" evidence="1">
    <location>
        <begin position="30"/>
        <end position="45"/>
    </location>
</feature>
<dbReference type="Proteomes" id="UP001066276">
    <property type="component" value="Chromosome 8"/>
</dbReference>
<keyword evidence="3" id="KW-1185">Reference proteome</keyword>
<sequence length="185" mass="20182">MKSADNASLRQLLLPSTVKLLALEPPDATEAERVRHAEARPEPEHNTLPTLNDGHSLFLHLPLSVPLIACGAGVAPPCSPAVLHVNAEETGLTTIFLAGMEALLKEISAISSALNALDAMLMTLMAEVESGFQEVSSLQTYLDTEDHQLDDMEDQYDCLPVWGQDINLLLHKVTDLEDQTQRDSF</sequence>
<evidence type="ECO:0000313" key="2">
    <source>
        <dbReference type="EMBL" id="KAJ1115740.1"/>
    </source>
</evidence>
<evidence type="ECO:0000256" key="1">
    <source>
        <dbReference type="SAM" id="MobiDB-lite"/>
    </source>
</evidence>